<dbReference type="PANTHER" id="PTHR47670:SF1">
    <property type="entry name" value="ADENYLYLSULFATASE HINT3"/>
    <property type="match status" value="1"/>
</dbReference>
<reference evidence="5 7" key="1">
    <citation type="submission" date="2017-11" db="EMBL/GenBank/DDBJ databases">
        <title>Comparitive Functional Genomics of Dry Heat Resistant strains isolated from the Viking Spacecraft.</title>
        <authorList>
            <person name="Seuylemezian A."/>
            <person name="Cooper K."/>
            <person name="Vaishampayan P."/>
        </authorList>
    </citation>
    <scope>NUCLEOTIDE SEQUENCE [LARGE SCALE GENOMIC DNA]</scope>
    <source>
        <strain evidence="5 7">M4.6</strain>
    </source>
</reference>
<dbReference type="Proteomes" id="UP000234951">
    <property type="component" value="Unassembled WGS sequence"/>
</dbReference>
<evidence type="ECO:0000256" key="1">
    <source>
        <dbReference type="PIRSR" id="PIRSR601310-1"/>
    </source>
</evidence>
<dbReference type="EMBL" id="PGVA01000071">
    <property type="protein sequence ID" value="PLR79866.1"/>
    <property type="molecule type" value="Genomic_DNA"/>
</dbReference>
<organism evidence="5 7">
    <name type="scientific">Bacillus canaveralius</name>
    <dbReference type="NCBI Taxonomy" id="1403243"/>
    <lineage>
        <taxon>Bacteria</taxon>
        <taxon>Bacillati</taxon>
        <taxon>Bacillota</taxon>
        <taxon>Bacilli</taxon>
        <taxon>Bacillales</taxon>
        <taxon>Bacillaceae</taxon>
        <taxon>Bacillus</taxon>
    </lineage>
</organism>
<dbReference type="PROSITE" id="PS51084">
    <property type="entry name" value="HIT_2"/>
    <property type="match status" value="1"/>
</dbReference>
<reference evidence="6 8" key="2">
    <citation type="submission" date="2017-12" db="EMBL/GenBank/DDBJ databases">
        <title>Comparative Functional Genomics of Dry Heat Resistant strains isolated from the Viking Spacecraft.</title>
        <authorList>
            <person name="Seuylemezian A."/>
            <person name="Cooper K."/>
            <person name="Vaishampayan P."/>
        </authorList>
    </citation>
    <scope>NUCLEOTIDE SEQUENCE [LARGE SCALE GENOMIC DNA]</scope>
    <source>
        <strain evidence="6 8">ATCC 29669</strain>
    </source>
</reference>
<dbReference type="GO" id="GO:0006790">
    <property type="term" value="P:sulfur compound metabolic process"/>
    <property type="evidence" value="ECO:0007669"/>
    <property type="project" value="TreeGrafter"/>
</dbReference>
<dbReference type="Proteomes" id="UP000235114">
    <property type="component" value="Unassembled WGS sequence"/>
</dbReference>
<dbReference type="SUPFAM" id="SSF54197">
    <property type="entry name" value="HIT-like"/>
    <property type="match status" value="1"/>
</dbReference>
<dbReference type="InterPro" id="IPR011146">
    <property type="entry name" value="HIT-like"/>
</dbReference>
<evidence type="ECO:0000313" key="5">
    <source>
        <dbReference type="EMBL" id="PLR79866.1"/>
    </source>
</evidence>
<evidence type="ECO:0000256" key="2">
    <source>
        <dbReference type="PIRSR" id="PIRSR601310-3"/>
    </source>
</evidence>
<protein>
    <submittedName>
        <fullName evidence="5">HIT family hydrolase</fullName>
    </submittedName>
</protein>
<dbReference type="OrthoDB" id="9784774at2"/>
<proteinExistence type="predicted"/>
<gene>
    <name evidence="5" type="ORF">CU635_20980</name>
    <name evidence="6" type="ORF">CVD25_09590</name>
</gene>
<accession>A0A2N5GGJ1</accession>
<evidence type="ECO:0000259" key="4">
    <source>
        <dbReference type="PROSITE" id="PS51084"/>
    </source>
</evidence>
<dbReference type="PANTHER" id="PTHR47670">
    <property type="entry name" value="ADENYLYLSULFATASE HINT3"/>
    <property type="match status" value="1"/>
</dbReference>
<sequence>MGTCIFCDIIKQKVSCFEVYRDEYVTAFLDINPVTSGHTLIIPNKHIERLDYLDEPGLSNALMSSLIKVSQILIKSGICDDFTVLSDNGDQAQQDIKHIHFHIIPRHSDENFSFKLYTDHIAAEKNNLLQIWEKIKRKQID</sequence>
<evidence type="ECO:0000256" key="3">
    <source>
        <dbReference type="PROSITE-ProRule" id="PRU00464"/>
    </source>
</evidence>
<feature type="short sequence motif" description="Histidine triad motif" evidence="2 3">
    <location>
        <begin position="98"/>
        <end position="102"/>
    </location>
</feature>
<dbReference type="EMBL" id="PGVD01000026">
    <property type="protein sequence ID" value="PLR97825.1"/>
    <property type="molecule type" value="Genomic_DNA"/>
</dbReference>
<evidence type="ECO:0000313" key="6">
    <source>
        <dbReference type="EMBL" id="PLR97825.1"/>
    </source>
</evidence>
<feature type="active site" description="Tele-AMP-histidine intermediate" evidence="1">
    <location>
        <position position="100"/>
    </location>
</feature>
<feature type="domain" description="HIT" evidence="4">
    <location>
        <begin position="5"/>
        <end position="114"/>
    </location>
</feature>
<dbReference type="InterPro" id="IPR036265">
    <property type="entry name" value="HIT-like_sf"/>
</dbReference>
<dbReference type="InterPro" id="IPR001310">
    <property type="entry name" value="Histidine_triad_HIT"/>
</dbReference>
<keyword evidence="5" id="KW-0378">Hydrolase</keyword>
<dbReference type="Gene3D" id="3.30.428.10">
    <property type="entry name" value="HIT-like"/>
    <property type="match status" value="1"/>
</dbReference>
<dbReference type="PRINTS" id="PR00332">
    <property type="entry name" value="HISTRIAD"/>
</dbReference>
<keyword evidence="8" id="KW-1185">Reference proteome</keyword>
<dbReference type="GO" id="GO:0047627">
    <property type="term" value="F:adenylylsulfatase activity"/>
    <property type="evidence" value="ECO:0007669"/>
    <property type="project" value="TreeGrafter"/>
</dbReference>
<comment type="caution">
    <text evidence="5">The sequence shown here is derived from an EMBL/GenBank/DDBJ whole genome shotgun (WGS) entry which is preliminary data.</text>
</comment>
<name>A0A2N5GGJ1_9BACI</name>
<dbReference type="GO" id="GO:0009150">
    <property type="term" value="P:purine ribonucleotide metabolic process"/>
    <property type="evidence" value="ECO:0007669"/>
    <property type="project" value="TreeGrafter"/>
</dbReference>
<dbReference type="Pfam" id="PF01230">
    <property type="entry name" value="HIT"/>
    <property type="match status" value="1"/>
</dbReference>
<dbReference type="AlphaFoldDB" id="A0A2N5GGJ1"/>
<evidence type="ECO:0000313" key="7">
    <source>
        <dbReference type="Proteomes" id="UP000234951"/>
    </source>
</evidence>
<evidence type="ECO:0000313" key="8">
    <source>
        <dbReference type="Proteomes" id="UP000235114"/>
    </source>
</evidence>